<dbReference type="InterPro" id="IPR036465">
    <property type="entry name" value="vWFA_dom_sf"/>
</dbReference>
<dbReference type="Gene3D" id="2.130.10.10">
    <property type="entry name" value="YVTN repeat-like/Quinoprotein amine dehydrogenase"/>
    <property type="match status" value="1"/>
</dbReference>
<accession>A0A1V1PBG8</accession>
<evidence type="ECO:0000256" key="6">
    <source>
        <dbReference type="ARBA" id="ARBA00023263"/>
    </source>
</evidence>
<dbReference type="InterPro" id="IPR008707">
    <property type="entry name" value="B-propeller_PilY1"/>
</dbReference>
<feature type="domain" description="PilY1 beta-propeller" evidence="8">
    <location>
        <begin position="986"/>
        <end position="1269"/>
    </location>
</feature>
<evidence type="ECO:0000256" key="1">
    <source>
        <dbReference type="ARBA" id="ARBA00004561"/>
    </source>
</evidence>
<sequence>MNNYTPRKILHILICLIFFLTGSILQPYQAHANIFDDLGELVIPFLGIRVDFVGTGVNDPQPSCYGDDNARWHFKAIASELNSQEEKNLCSGDTFALEIDTIIDDSFALAVVEFFINSIIKVINWAIKILGLSIPLTDFAYEYLITFSKVEGWQEPENITSYVTLVKFNVIDRKDFVIPLFWPFDDIVIKDVPIQFGMSHTVEYKKQKEACYEDADSDGYGNPEVSETVFHECSPNFVKDNSDCDDTDPLINPGIGSETRCNNLDDDCDGEIDEGLRANCYRDLDSDGCGDPDNVQNYCKSDGKPSQCVDENCDCDDTNPNRYAGNDEIKCDDIDQDCNDEDDCPGEDCMTISNIPLETLASPAPPLIVFVIDDSGSMDQDIMTEEKYGDFHVVEKDGEEIKRTAAYYYVFYAADNVYSNSQENASFVEDKYYYQPRWYEYNRVYYKPTVTYDPWPKWDELDDTPTPDWAQAPDANPKEPRSNPMMTTTIDMNATFVAFNSVNIKRSHYFVFSEQLAQLYLVNIDIDTSSINYYQVDTWSNHKIRKLNKTDNPPEDVRSSRTFEEELQNFANWFSFYRKRMHTTKAAIGNVIDSLEGVKAGILTINDNKSVHSPVLPIKCKNDEGSLDDQSETLLNILYQAFATSGTPLRKGLEQAGQYFTENSSSTFGDWPFASEDEGGECQQVFSVVLTDGWWNGNDPSVNNADGDNSSDFDTVCFQDSYDNTLADVAMYYYENDLSDSLANKVPPRSGDTNTQQHMVTFSVSFGLNGSLKPFDDYPSCPLVNEKSDCSGHCPEWPEPISNDKTTIDDLWHAAVNGRGEYFSASNPQDLILAMEAIGRQISVIGSAASVAVNGQKLEHDSLVFQGSYNSSDWSGDLRAFGTGGSDEFDFDKPVWSARDELDDKNWEDRVIITSKGGRDGILFNELDDEDLLERIHKDEDMAKKIMRYVSGDDTDEQKNGGSARTRYHKLGDIVHSHPLFFKDFVFIGANDGMGHVFVSETGEEAGAYVPNLVFENLAELYSPEYTHKFYCDATPTIKETDDGSYLVGGLGRGGRGYYCLNVSETEYASMPQWEFPPYTSDDEDDDVKMGYSYSTPFIVKSNYADKWVVIFGNGYGSKRGKAALYIRDLKTGDKIATIDTHSGSYDICNGMSSPALIDVDFDGAVDYAFAGDMIGNLWKFDLTSDNPDEWKTAYGTPDEPQPLFQAKNAEGDEGTPQPITTKPDVMTHCVNGKAGYIVVFGTGRYITEGDTKSMNQQTLYGIWDWQNNDDRNNTFFYGSFTKERELSNAKNLPEDYKKIKLLQQEVDSGYSSDGYKVITDKTISWYPTEIEDEDEYSHVGWYFDLPTQHERIIDNPMIREGKVIVISLIPATSKCGIKSHSSMYILDACNGGRLSEPVITVDDEIVEIEADAPGGTKLPPSAIDLDTVIKPPAFIHTDNGTDRMVFGDLGSDAAIPQIEIDSEQGRFYWKF</sequence>
<evidence type="ECO:0000259" key="8">
    <source>
        <dbReference type="Pfam" id="PF05567"/>
    </source>
</evidence>
<dbReference type="Proteomes" id="UP000189670">
    <property type="component" value="Unassembled WGS sequence"/>
</dbReference>
<evidence type="ECO:0000256" key="3">
    <source>
        <dbReference type="ARBA" id="ARBA00022558"/>
    </source>
</evidence>
<keyword evidence="3" id="KW-1029">Fimbrium biogenesis</keyword>
<evidence type="ECO:0000313" key="9">
    <source>
        <dbReference type="EMBL" id="ETR72191.1"/>
    </source>
</evidence>
<evidence type="ECO:0000256" key="7">
    <source>
        <dbReference type="SAM" id="MobiDB-lite"/>
    </source>
</evidence>
<gene>
    <name evidence="9" type="ORF">OMM_01907</name>
</gene>
<dbReference type="EMBL" id="ATBP01000174">
    <property type="protein sequence ID" value="ETR72191.1"/>
    <property type="molecule type" value="Genomic_DNA"/>
</dbReference>
<organism evidence="9 10">
    <name type="scientific">Candidatus Magnetoglobus multicellularis str. Araruama</name>
    <dbReference type="NCBI Taxonomy" id="890399"/>
    <lineage>
        <taxon>Bacteria</taxon>
        <taxon>Pseudomonadati</taxon>
        <taxon>Thermodesulfobacteriota</taxon>
        <taxon>Desulfobacteria</taxon>
        <taxon>Desulfobacterales</taxon>
        <taxon>Desulfobacteraceae</taxon>
        <taxon>Candidatus Magnetoglobus</taxon>
    </lineage>
</organism>
<dbReference type="GO" id="GO:0046872">
    <property type="term" value="F:metal ion binding"/>
    <property type="evidence" value="ECO:0007669"/>
    <property type="project" value="UniProtKB-KW"/>
</dbReference>
<evidence type="ECO:0000313" key="10">
    <source>
        <dbReference type="Proteomes" id="UP000189670"/>
    </source>
</evidence>
<protein>
    <submittedName>
        <fullName evidence="9">Pyrrolo-quinoline quinone</fullName>
    </submittedName>
</protein>
<evidence type="ECO:0000256" key="2">
    <source>
        <dbReference type="ARBA" id="ARBA00008387"/>
    </source>
</evidence>
<keyword evidence="6" id="KW-0281">Fimbrium</keyword>
<dbReference type="SUPFAM" id="SSF50998">
    <property type="entry name" value="Quinoprotein alcohol dehydrogenase-like"/>
    <property type="match status" value="1"/>
</dbReference>
<evidence type="ECO:0000256" key="4">
    <source>
        <dbReference type="ARBA" id="ARBA00022723"/>
    </source>
</evidence>
<name>A0A1V1PBG8_9BACT</name>
<comment type="caution">
    <text evidence="9">The sequence shown here is derived from an EMBL/GenBank/DDBJ whole genome shotgun (WGS) entry which is preliminary data.</text>
</comment>
<proteinExistence type="inferred from homology"/>
<feature type="region of interest" description="Disordered" evidence="7">
    <location>
        <begin position="463"/>
        <end position="483"/>
    </location>
</feature>
<dbReference type="Pfam" id="PF11617">
    <property type="entry name" value="Cu-binding_MopE"/>
    <property type="match status" value="2"/>
</dbReference>
<keyword evidence="4" id="KW-0479">Metal-binding</keyword>
<reference evidence="10" key="1">
    <citation type="submission" date="2012-11" db="EMBL/GenBank/DDBJ databases">
        <authorList>
            <person name="Lucero-Rivera Y.E."/>
            <person name="Tovar-Ramirez D."/>
        </authorList>
    </citation>
    <scope>NUCLEOTIDE SEQUENCE [LARGE SCALE GENOMIC DNA]</scope>
    <source>
        <strain evidence="10">Araruama</strain>
    </source>
</reference>
<evidence type="ECO:0000256" key="5">
    <source>
        <dbReference type="ARBA" id="ARBA00022837"/>
    </source>
</evidence>
<dbReference type="GO" id="GO:0009289">
    <property type="term" value="C:pilus"/>
    <property type="evidence" value="ECO:0007669"/>
    <property type="project" value="UniProtKB-SubCell"/>
</dbReference>
<feature type="region of interest" description="Disordered" evidence="7">
    <location>
        <begin position="1191"/>
        <end position="1224"/>
    </location>
</feature>
<dbReference type="InterPro" id="IPR011047">
    <property type="entry name" value="Quinoprotein_ADH-like_sf"/>
</dbReference>
<dbReference type="InterPro" id="IPR021655">
    <property type="entry name" value="Put_metal-bd"/>
</dbReference>
<dbReference type="Gene3D" id="3.40.50.410">
    <property type="entry name" value="von Willebrand factor, type A domain"/>
    <property type="match status" value="1"/>
</dbReference>
<dbReference type="InterPro" id="IPR015943">
    <property type="entry name" value="WD40/YVTN_repeat-like_dom_sf"/>
</dbReference>
<comment type="subcellular location">
    <subcellularLocation>
        <location evidence="1">Fimbrium</location>
    </subcellularLocation>
</comment>
<keyword evidence="5" id="KW-0106">Calcium</keyword>
<comment type="similarity">
    <text evidence="2">Belongs to the PilY1 family.</text>
</comment>
<dbReference type="Pfam" id="PF05567">
    <property type="entry name" value="T4P_PilY1"/>
    <property type="match status" value="1"/>
</dbReference>